<dbReference type="Pfam" id="PF00702">
    <property type="entry name" value="Hydrolase"/>
    <property type="match status" value="1"/>
</dbReference>
<evidence type="ECO:0000313" key="2">
    <source>
        <dbReference type="Proteomes" id="UP000617951"/>
    </source>
</evidence>
<dbReference type="GO" id="GO:0016787">
    <property type="term" value="F:hydrolase activity"/>
    <property type="evidence" value="ECO:0007669"/>
    <property type="project" value="UniProtKB-KW"/>
</dbReference>
<dbReference type="PANTHER" id="PTHR43611">
    <property type="entry name" value="ALPHA-D-GLUCOSE 1-PHOSPHATE PHOSPHATASE"/>
    <property type="match status" value="1"/>
</dbReference>
<dbReference type="SUPFAM" id="SSF56784">
    <property type="entry name" value="HAD-like"/>
    <property type="match status" value="1"/>
</dbReference>
<dbReference type="Gene3D" id="3.40.50.1000">
    <property type="entry name" value="HAD superfamily/HAD-like"/>
    <property type="match status" value="1"/>
</dbReference>
<dbReference type="InterPro" id="IPR006439">
    <property type="entry name" value="HAD-SF_hydro_IA"/>
</dbReference>
<dbReference type="EMBL" id="JACRSS010000001">
    <property type="protein sequence ID" value="MBC8538084.1"/>
    <property type="molecule type" value="Genomic_DNA"/>
</dbReference>
<reference evidence="1" key="1">
    <citation type="submission" date="2020-08" db="EMBL/GenBank/DDBJ databases">
        <title>Genome public.</title>
        <authorList>
            <person name="Liu C."/>
            <person name="Sun Q."/>
        </authorList>
    </citation>
    <scope>NUCLEOTIDE SEQUENCE</scope>
    <source>
        <strain evidence="1">NSJ-63</strain>
    </source>
</reference>
<dbReference type="AlphaFoldDB" id="A0A926HVL6"/>
<name>A0A926HVL6_9FIRM</name>
<gene>
    <name evidence="1" type="ORF">H8693_03950</name>
</gene>
<dbReference type="Gene3D" id="1.10.150.240">
    <property type="entry name" value="Putative phosphatase, domain 2"/>
    <property type="match status" value="1"/>
</dbReference>
<dbReference type="SFLD" id="SFLDS00003">
    <property type="entry name" value="Haloacid_Dehalogenase"/>
    <property type="match status" value="1"/>
</dbReference>
<keyword evidence="1" id="KW-0378">Hydrolase</keyword>
<sequence>MKTDTLIFDIGSVLVYLDFPEALKQMGLSGRARKKILEVPPIPGFWEALDRGDISRDEGARWFASYVPGDEEAAEYAIRHMTEYVNPIARNVRFLRRAKAAGCRVFYLSNFQKENWEILWGQRADFFSEFDGGVVSWEARCIKPDPAIYRMLMERYSIVPQHALFFDDREANTQAARELGFQTITLPPGTDIFEKAAALGLRLTDAEK</sequence>
<comment type="caution">
    <text evidence="1">The sequence shown here is derived from an EMBL/GenBank/DDBJ whole genome shotgun (WGS) entry which is preliminary data.</text>
</comment>
<dbReference type="RefSeq" id="WP_249279870.1">
    <property type="nucleotide sequence ID" value="NZ_JACRSS010000001.1"/>
</dbReference>
<dbReference type="InterPro" id="IPR023198">
    <property type="entry name" value="PGP-like_dom2"/>
</dbReference>
<organism evidence="1 2">
    <name type="scientific">Guopingia tenuis</name>
    <dbReference type="NCBI Taxonomy" id="2763656"/>
    <lineage>
        <taxon>Bacteria</taxon>
        <taxon>Bacillati</taxon>
        <taxon>Bacillota</taxon>
        <taxon>Clostridia</taxon>
        <taxon>Christensenellales</taxon>
        <taxon>Christensenellaceae</taxon>
        <taxon>Guopingia</taxon>
    </lineage>
</organism>
<dbReference type="InterPro" id="IPR023214">
    <property type="entry name" value="HAD_sf"/>
</dbReference>
<proteinExistence type="predicted"/>
<dbReference type="SFLD" id="SFLDG01129">
    <property type="entry name" value="C1.5:_HAD__Beta-PGM__Phosphata"/>
    <property type="match status" value="1"/>
</dbReference>
<accession>A0A926HVL6</accession>
<dbReference type="PANTHER" id="PTHR43611:SF3">
    <property type="entry name" value="FLAVIN MONONUCLEOTIDE HYDROLASE 1, CHLOROPLATIC"/>
    <property type="match status" value="1"/>
</dbReference>
<protein>
    <submittedName>
        <fullName evidence="1">HAD-IA family hydrolase</fullName>
    </submittedName>
</protein>
<dbReference type="InterPro" id="IPR036412">
    <property type="entry name" value="HAD-like_sf"/>
</dbReference>
<dbReference type="NCBIfam" id="TIGR01509">
    <property type="entry name" value="HAD-SF-IA-v3"/>
    <property type="match status" value="1"/>
</dbReference>
<dbReference type="Proteomes" id="UP000617951">
    <property type="component" value="Unassembled WGS sequence"/>
</dbReference>
<keyword evidence="2" id="KW-1185">Reference proteome</keyword>
<evidence type="ECO:0000313" key="1">
    <source>
        <dbReference type="EMBL" id="MBC8538084.1"/>
    </source>
</evidence>
<dbReference type="PRINTS" id="PR00413">
    <property type="entry name" value="HADHALOGNASE"/>
</dbReference>